<keyword evidence="2" id="KW-1185">Reference proteome</keyword>
<dbReference type="Proteomes" id="UP000606498">
    <property type="component" value="Unassembled WGS sequence"/>
</dbReference>
<name>A0ABQ1T0T2_9GAMM</name>
<sequence length="224" mass="25994">MISPAADWREQQTFVSAPSLGTDNGTLHRQFDEDIRFIKQLSRQEDRQAYKRDTLLPRYLPEVERYLAAGKVYVHTIFVQCIIWLFDTEQFDLALAYAGTAIKQGQPSPFRRPLCVFAADTIYQWAERQFEARQPIDPYFAIVLSHMRSDWRLPEALCARYCKLAGQYVLSQAADNGLPSHIHDRQTLETALKLFEMAHQEYPKIGVKTLITRIQMRLNALNNQ</sequence>
<evidence type="ECO:0000313" key="1">
    <source>
        <dbReference type="EMBL" id="GGE76026.1"/>
    </source>
</evidence>
<evidence type="ECO:0000313" key="2">
    <source>
        <dbReference type="Proteomes" id="UP000606498"/>
    </source>
</evidence>
<dbReference type="InterPro" id="IPR010270">
    <property type="entry name" value="Phage_P2_GpM"/>
</dbReference>
<proteinExistence type="predicted"/>
<dbReference type="RefSeq" id="WP_052679007.1">
    <property type="nucleotide sequence ID" value="NZ_BMKO01000003.1"/>
</dbReference>
<protein>
    <submittedName>
        <fullName evidence="1">Terminase</fullName>
    </submittedName>
</protein>
<accession>A0ABQ1T0T2</accession>
<dbReference type="Pfam" id="PF05944">
    <property type="entry name" value="Phage_term_smal"/>
    <property type="match status" value="1"/>
</dbReference>
<gene>
    <name evidence="1" type="ORF">GCM10011520_15710</name>
</gene>
<dbReference type="EMBL" id="BMKO01000003">
    <property type="protein sequence ID" value="GGE76026.1"/>
    <property type="molecule type" value="Genomic_DNA"/>
</dbReference>
<comment type="caution">
    <text evidence="1">The sequence shown here is derived from an EMBL/GenBank/DDBJ whole genome shotgun (WGS) entry which is preliminary data.</text>
</comment>
<organism evidence="1 2">
    <name type="scientific">Shewanella carassii</name>
    <dbReference type="NCBI Taxonomy" id="1987584"/>
    <lineage>
        <taxon>Bacteria</taxon>
        <taxon>Pseudomonadati</taxon>
        <taxon>Pseudomonadota</taxon>
        <taxon>Gammaproteobacteria</taxon>
        <taxon>Alteromonadales</taxon>
        <taxon>Shewanellaceae</taxon>
        <taxon>Shewanella</taxon>
    </lineage>
</organism>
<reference evidence="2" key="1">
    <citation type="journal article" date="2019" name="Int. J. Syst. Evol. Microbiol.">
        <title>The Global Catalogue of Microorganisms (GCM) 10K type strain sequencing project: providing services to taxonomists for standard genome sequencing and annotation.</title>
        <authorList>
            <consortium name="The Broad Institute Genomics Platform"/>
            <consortium name="The Broad Institute Genome Sequencing Center for Infectious Disease"/>
            <person name="Wu L."/>
            <person name="Ma J."/>
        </authorList>
    </citation>
    <scope>NUCLEOTIDE SEQUENCE [LARGE SCALE GENOMIC DNA]</scope>
    <source>
        <strain evidence="2">CGMCC 1.16033</strain>
    </source>
</reference>